<evidence type="ECO:0000313" key="1">
    <source>
        <dbReference type="EMBL" id="OJJ57610.1"/>
    </source>
</evidence>
<keyword evidence="2" id="KW-1185">Reference proteome</keyword>
<dbReference type="EMBL" id="KV878588">
    <property type="protein sequence ID" value="OJJ57610.1"/>
    <property type="molecule type" value="Genomic_DNA"/>
</dbReference>
<reference evidence="2" key="1">
    <citation type="journal article" date="2017" name="Genome Biol.">
        <title>Comparative genomics reveals high biological diversity and specific adaptations in the industrially and medically important fungal genus Aspergillus.</title>
        <authorList>
            <person name="de Vries R.P."/>
            <person name="Riley R."/>
            <person name="Wiebenga A."/>
            <person name="Aguilar-Osorio G."/>
            <person name="Amillis S."/>
            <person name="Uchima C.A."/>
            <person name="Anderluh G."/>
            <person name="Asadollahi M."/>
            <person name="Askin M."/>
            <person name="Barry K."/>
            <person name="Battaglia E."/>
            <person name="Bayram O."/>
            <person name="Benocci T."/>
            <person name="Braus-Stromeyer S.A."/>
            <person name="Caldana C."/>
            <person name="Canovas D."/>
            <person name="Cerqueira G.C."/>
            <person name="Chen F."/>
            <person name="Chen W."/>
            <person name="Choi C."/>
            <person name="Clum A."/>
            <person name="Dos Santos R.A."/>
            <person name="Damasio A.R."/>
            <person name="Diallinas G."/>
            <person name="Emri T."/>
            <person name="Fekete E."/>
            <person name="Flipphi M."/>
            <person name="Freyberg S."/>
            <person name="Gallo A."/>
            <person name="Gournas C."/>
            <person name="Habgood R."/>
            <person name="Hainaut M."/>
            <person name="Harispe M.L."/>
            <person name="Henrissat B."/>
            <person name="Hilden K.S."/>
            <person name="Hope R."/>
            <person name="Hossain A."/>
            <person name="Karabika E."/>
            <person name="Karaffa L."/>
            <person name="Karanyi Z."/>
            <person name="Krasevec N."/>
            <person name="Kuo A."/>
            <person name="Kusch H."/>
            <person name="LaButti K."/>
            <person name="Lagendijk E.L."/>
            <person name="Lapidus A."/>
            <person name="Levasseur A."/>
            <person name="Lindquist E."/>
            <person name="Lipzen A."/>
            <person name="Logrieco A.F."/>
            <person name="MacCabe A."/>
            <person name="Maekelae M.R."/>
            <person name="Malavazi I."/>
            <person name="Melin P."/>
            <person name="Meyer V."/>
            <person name="Mielnichuk N."/>
            <person name="Miskei M."/>
            <person name="Molnar A.P."/>
            <person name="Mule G."/>
            <person name="Ngan C.Y."/>
            <person name="Orejas M."/>
            <person name="Orosz E."/>
            <person name="Ouedraogo J.P."/>
            <person name="Overkamp K.M."/>
            <person name="Park H.-S."/>
            <person name="Perrone G."/>
            <person name="Piumi F."/>
            <person name="Punt P.J."/>
            <person name="Ram A.F."/>
            <person name="Ramon A."/>
            <person name="Rauscher S."/>
            <person name="Record E."/>
            <person name="Riano-Pachon D.M."/>
            <person name="Robert V."/>
            <person name="Roehrig J."/>
            <person name="Ruller R."/>
            <person name="Salamov A."/>
            <person name="Salih N.S."/>
            <person name="Samson R.A."/>
            <person name="Sandor E."/>
            <person name="Sanguinetti M."/>
            <person name="Schuetze T."/>
            <person name="Sepcic K."/>
            <person name="Shelest E."/>
            <person name="Sherlock G."/>
            <person name="Sophianopoulou V."/>
            <person name="Squina F.M."/>
            <person name="Sun H."/>
            <person name="Susca A."/>
            <person name="Todd R.B."/>
            <person name="Tsang A."/>
            <person name="Unkles S.E."/>
            <person name="van de Wiele N."/>
            <person name="van Rossen-Uffink D."/>
            <person name="Oliveira J.V."/>
            <person name="Vesth T.C."/>
            <person name="Visser J."/>
            <person name="Yu J.-H."/>
            <person name="Zhou M."/>
            <person name="Andersen M.R."/>
            <person name="Archer D.B."/>
            <person name="Baker S.E."/>
            <person name="Benoit I."/>
            <person name="Brakhage A.A."/>
            <person name="Braus G.H."/>
            <person name="Fischer R."/>
            <person name="Frisvad J.C."/>
            <person name="Goldman G.H."/>
            <person name="Houbraken J."/>
            <person name="Oakley B."/>
            <person name="Pocsi I."/>
            <person name="Scazzocchio C."/>
            <person name="Seiboth B."/>
            <person name="vanKuyk P.A."/>
            <person name="Wortman J."/>
            <person name="Dyer P.S."/>
            <person name="Grigoriev I.V."/>
        </authorList>
    </citation>
    <scope>NUCLEOTIDE SEQUENCE [LARGE SCALE GENOMIC DNA]</scope>
    <source>
        <strain evidence="2">CBS 593.65</strain>
    </source>
</reference>
<organism evidence="1 2">
    <name type="scientific">Aspergillus sydowii CBS 593.65</name>
    <dbReference type="NCBI Taxonomy" id="1036612"/>
    <lineage>
        <taxon>Eukaryota</taxon>
        <taxon>Fungi</taxon>
        <taxon>Dikarya</taxon>
        <taxon>Ascomycota</taxon>
        <taxon>Pezizomycotina</taxon>
        <taxon>Eurotiomycetes</taxon>
        <taxon>Eurotiomycetidae</taxon>
        <taxon>Eurotiales</taxon>
        <taxon>Aspergillaceae</taxon>
        <taxon>Aspergillus</taxon>
        <taxon>Aspergillus subgen. Nidulantes</taxon>
    </lineage>
</organism>
<proteinExistence type="predicted"/>
<dbReference type="VEuPathDB" id="FungiDB:ASPSYDRAFT_32748"/>
<name>A0A1L9TDU7_9EURO</name>
<evidence type="ECO:0000313" key="2">
    <source>
        <dbReference type="Proteomes" id="UP000184356"/>
    </source>
</evidence>
<dbReference type="RefSeq" id="XP_040701416.1">
    <property type="nucleotide sequence ID" value="XM_040845014.1"/>
</dbReference>
<sequence length="140" mass="15146">MSATQLHGSLYSTTVGRGTEEELVVAARDYWGNSLKAQIEDMPPVKKEHHQCVRSGRLQTAHTFARATVDGTPEGSSAIYCQGEIHCKIPHCLASNTGSGSRCINIGSGMAGIKKLHLIDPCLEHPPFPGKEEYDTVSLK</sequence>
<gene>
    <name evidence="1" type="ORF">ASPSYDRAFT_32748</name>
</gene>
<dbReference type="AlphaFoldDB" id="A0A1L9TDU7"/>
<accession>A0A1L9TDU7</accession>
<protein>
    <submittedName>
        <fullName evidence="1">Uncharacterized protein</fullName>
    </submittedName>
</protein>
<dbReference type="Proteomes" id="UP000184356">
    <property type="component" value="Unassembled WGS sequence"/>
</dbReference>
<dbReference type="GeneID" id="63761087"/>
<dbReference type="OrthoDB" id="4232626at2759"/>